<proteinExistence type="predicted"/>
<organism evidence="1 2">
    <name type="scientific">Bythopirellula goksoeyrii</name>
    <dbReference type="NCBI Taxonomy" id="1400387"/>
    <lineage>
        <taxon>Bacteria</taxon>
        <taxon>Pseudomonadati</taxon>
        <taxon>Planctomycetota</taxon>
        <taxon>Planctomycetia</taxon>
        <taxon>Pirellulales</taxon>
        <taxon>Lacipirellulaceae</taxon>
        <taxon>Bythopirellula</taxon>
    </lineage>
</organism>
<evidence type="ECO:0000313" key="1">
    <source>
        <dbReference type="EMBL" id="QEG35799.1"/>
    </source>
</evidence>
<evidence type="ECO:0000313" key="2">
    <source>
        <dbReference type="Proteomes" id="UP000323917"/>
    </source>
</evidence>
<dbReference type="AlphaFoldDB" id="A0A5B9QDC2"/>
<accession>A0A5B9QDC2</accession>
<sequence>MDKSCGQLPHGLINNATMNQLTLNISKSLTLLAVLLLPVEQTLAATCCCHGSSVAGRHVSVGSQISCYSQVQGACCSTDCQSCCAGHSGSKPCRCPAGLCGLKIPTAVAPTTDTTSVTDAWTFAEVSPISFNSVGHSSRKWYPHSAIDILTSGSQRCVLLCRYQI</sequence>
<name>A0A5B9QDC2_9BACT</name>
<keyword evidence="2" id="KW-1185">Reference proteome</keyword>
<protein>
    <submittedName>
        <fullName evidence="1">Uncharacterized protein</fullName>
    </submittedName>
</protein>
<dbReference type="EMBL" id="CP042913">
    <property type="protein sequence ID" value="QEG35799.1"/>
    <property type="molecule type" value="Genomic_DNA"/>
</dbReference>
<reference evidence="1 2" key="1">
    <citation type="submission" date="2019-08" db="EMBL/GenBank/DDBJ databases">
        <title>Deep-cultivation of Planctomycetes and their phenomic and genomic characterization uncovers novel biology.</title>
        <authorList>
            <person name="Wiegand S."/>
            <person name="Jogler M."/>
            <person name="Boedeker C."/>
            <person name="Pinto D."/>
            <person name="Vollmers J."/>
            <person name="Rivas-Marin E."/>
            <person name="Kohn T."/>
            <person name="Peeters S.H."/>
            <person name="Heuer A."/>
            <person name="Rast P."/>
            <person name="Oberbeckmann S."/>
            <person name="Bunk B."/>
            <person name="Jeske O."/>
            <person name="Meyerdierks A."/>
            <person name="Storesund J.E."/>
            <person name="Kallscheuer N."/>
            <person name="Luecker S."/>
            <person name="Lage O.M."/>
            <person name="Pohl T."/>
            <person name="Merkel B.J."/>
            <person name="Hornburger P."/>
            <person name="Mueller R.-W."/>
            <person name="Bruemmer F."/>
            <person name="Labrenz M."/>
            <person name="Spormann A.M."/>
            <person name="Op den Camp H."/>
            <person name="Overmann J."/>
            <person name="Amann R."/>
            <person name="Jetten M.S.M."/>
            <person name="Mascher T."/>
            <person name="Medema M.H."/>
            <person name="Devos D.P."/>
            <person name="Kaster A.-K."/>
            <person name="Ovreas L."/>
            <person name="Rohde M."/>
            <person name="Galperin M.Y."/>
            <person name="Jogler C."/>
        </authorList>
    </citation>
    <scope>NUCLEOTIDE SEQUENCE [LARGE SCALE GENOMIC DNA]</scope>
    <source>
        <strain evidence="1 2">Pr1d</strain>
    </source>
</reference>
<dbReference type="Proteomes" id="UP000323917">
    <property type="component" value="Chromosome"/>
</dbReference>
<dbReference type="KEGG" id="bgok:Pr1d_31050"/>
<gene>
    <name evidence="1" type="ORF">Pr1d_31050</name>
</gene>